<comment type="caution">
    <text evidence="8">The sequence shown here is derived from an EMBL/GenBank/DDBJ whole genome shotgun (WGS) entry which is preliminary data.</text>
</comment>
<evidence type="ECO:0000256" key="6">
    <source>
        <dbReference type="ARBA" id="ARBA00023136"/>
    </source>
</evidence>
<evidence type="ECO:0000313" key="9">
    <source>
        <dbReference type="Proteomes" id="UP001596415"/>
    </source>
</evidence>
<protein>
    <submittedName>
        <fullName evidence="8">DUF350 domain-containing protein</fullName>
    </submittedName>
</protein>
<dbReference type="RefSeq" id="WP_380216169.1">
    <property type="nucleotide sequence ID" value="NZ_JBHTBN010000001.1"/>
</dbReference>
<keyword evidence="5 7" id="KW-1133">Transmembrane helix</keyword>
<sequence>MNSQLFTLALVEILLSISTTVVIIFVSYKILKWLFFKNETLEGDNLAFTVFTGGIILSIGIILSEILPSVTNVIRLSLHQSETLDIILITKYSGLYLFIGFLMALLINGTVFFLFSILTKSTNEFKEIKKNNLAVAILVVTILISITLIVKDTIALLISSLVPYPQVTNYL</sequence>
<dbReference type="InterPro" id="IPR007140">
    <property type="entry name" value="DUF350"/>
</dbReference>
<evidence type="ECO:0000256" key="1">
    <source>
        <dbReference type="ARBA" id="ARBA00004651"/>
    </source>
</evidence>
<keyword evidence="9" id="KW-1185">Reference proteome</keyword>
<accession>A0ABW2MSE6</accession>
<evidence type="ECO:0000256" key="5">
    <source>
        <dbReference type="ARBA" id="ARBA00022989"/>
    </source>
</evidence>
<feature type="transmembrane region" description="Helical" evidence="7">
    <location>
        <begin position="131"/>
        <end position="150"/>
    </location>
</feature>
<name>A0ABW2MSE6_9FLAO</name>
<dbReference type="Proteomes" id="UP001596415">
    <property type="component" value="Unassembled WGS sequence"/>
</dbReference>
<evidence type="ECO:0000313" key="8">
    <source>
        <dbReference type="EMBL" id="MFC7356432.1"/>
    </source>
</evidence>
<gene>
    <name evidence="8" type="ORF">ACFQO1_01925</name>
</gene>
<comment type="similarity">
    <text evidence="2">Belongs to the UPF0719 family.</text>
</comment>
<evidence type="ECO:0000256" key="3">
    <source>
        <dbReference type="ARBA" id="ARBA00022475"/>
    </source>
</evidence>
<organism evidence="8 9">
    <name type="scientific">Jejudonia soesokkakensis</name>
    <dbReference type="NCBI Taxonomy" id="1323432"/>
    <lineage>
        <taxon>Bacteria</taxon>
        <taxon>Pseudomonadati</taxon>
        <taxon>Bacteroidota</taxon>
        <taxon>Flavobacteriia</taxon>
        <taxon>Flavobacteriales</taxon>
        <taxon>Flavobacteriaceae</taxon>
        <taxon>Jejudonia</taxon>
    </lineage>
</organism>
<feature type="transmembrane region" description="Helical" evidence="7">
    <location>
        <begin position="46"/>
        <end position="67"/>
    </location>
</feature>
<keyword evidence="4 7" id="KW-0812">Transmembrane</keyword>
<evidence type="ECO:0000256" key="4">
    <source>
        <dbReference type="ARBA" id="ARBA00022692"/>
    </source>
</evidence>
<dbReference type="EMBL" id="JBHTBN010000001">
    <property type="protein sequence ID" value="MFC7356432.1"/>
    <property type="molecule type" value="Genomic_DNA"/>
</dbReference>
<keyword evidence="3" id="KW-1003">Cell membrane</keyword>
<evidence type="ECO:0000256" key="2">
    <source>
        <dbReference type="ARBA" id="ARBA00005779"/>
    </source>
</evidence>
<evidence type="ECO:0000256" key="7">
    <source>
        <dbReference type="SAM" id="Phobius"/>
    </source>
</evidence>
<comment type="subcellular location">
    <subcellularLocation>
        <location evidence="1">Cell membrane</location>
        <topology evidence="1">Multi-pass membrane protein</topology>
    </subcellularLocation>
</comment>
<reference evidence="9" key="1">
    <citation type="journal article" date="2019" name="Int. J. Syst. Evol. Microbiol.">
        <title>The Global Catalogue of Microorganisms (GCM) 10K type strain sequencing project: providing services to taxonomists for standard genome sequencing and annotation.</title>
        <authorList>
            <consortium name="The Broad Institute Genomics Platform"/>
            <consortium name="The Broad Institute Genome Sequencing Center for Infectious Disease"/>
            <person name="Wu L."/>
            <person name="Ma J."/>
        </authorList>
    </citation>
    <scope>NUCLEOTIDE SEQUENCE [LARGE SCALE GENOMIC DNA]</scope>
    <source>
        <strain evidence="9">CGMCC 1.16306</strain>
    </source>
</reference>
<feature type="transmembrane region" description="Helical" evidence="7">
    <location>
        <begin position="95"/>
        <end position="119"/>
    </location>
</feature>
<proteinExistence type="inferred from homology"/>
<keyword evidence="6 7" id="KW-0472">Membrane</keyword>
<feature type="transmembrane region" description="Helical" evidence="7">
    <location>
        <begin position="6"/>
        <end position="26"/>
    </location>
</feature>
<dbReference type="Pfam" id="PF03994">
    <property type="entry name" value="DUF350"/>
    <property type="match status" value="1"/>
</dbReference>